<evidence type="ECO:0000313" key="2">
    <source>
        <dbReference type="EMBL" id="CEM40427.1"/>
    </source>
</evidence>
<dbReference type="AlphaFoldDB" id="A0A0G4H8Y3"/>
<gene>
    <name evidence="2" type="ORF">Cvel_25305</name>
</gene>
<evidence type="ECO:0008006" key="3">
    <source>
        <dbReference type="Google" id="ProtNLM"/>
    </source>
</evidence>
<dbReference type="EMBL" id="CDMZ01002036">
    <property type="protein sequence ID" value="CEM40427.1"/>
    <property type="molecule type" value="Genomic_DNA"/>
</dbReference>
<sequence length="303" mass="33127">MPLAICAVAVFALIGGLATGFAPVKEAEGGEGDSAQRRRDEARKLLNGATLSTVKKDAASLREVLKAATPVEFCELSHLILTHVKTTPPEVLLALLSVERTSNEPFCSLLEMMPRLHYVFVGELTAILDGAVQAGLDRESLQRYGVLSSRVLSPLQVEGLACGMLQSSSTESRKSFVAVLTFLSAFRHGLFDAEKVKHLGPQNIGALHRLILSLHTIRDTEGIRTEVAVLLATKKFMHTGEQSFLKSVPPVTPDFKPFNIPKSAEDLFMPSSNRRLTPFLSAQALQNLTPENQQESEKQRNRT</sequence>
<accession>A0A0G4H8Y3</accession>
<organism evidence="2">
    <name type="scientific">Chromera velia CCMP2878</name>
    <dbReference type="NCBI Taxonomy" id="1169474"/>
    <lineage>
        <taxon>Eukaryota</taxon>
        <taxon>Sar</taxon>
        <taxon>Alveolata</taxon>
        <taxon>Colpodellida</taxon>
        <taxon>Chromeraceae</taxon>
        <taxon>Chromera</taxon>
    </lineage>
</organism>
<reference evidence="2" key="1">
    <citation type="submission" date="2014-11" db="EMBL/GenBank/DDBJ databases">
        <authorList>
            <person name="Otto D Thomas"/>
            <person name="Naeem Raeece"/>
        </authorList>
    </citation>
    <scope>NUCLEOTIDE SEQUENCE</scope>
</reference>
<dbReference type="VEuPathDB" id="CryptoDB:Cvel_25305"/>
<protein>
    <recommendedName>
        <fullName evidence="3">Transmembrane protein</fullName>
    </recommendedName>
</protein>
<feature type="signal peptide" evidence="1">
    <location>
        <begin position="1"/>
        <end position="20"/>
    </location>
</feature>
<proteinExistence type="predicted"/>
<evidence type="ECO:0000256" key="1">
    <source>
        <dbReference type="SAM" id="SignalP"/>
    </source>
</evidence>
<keyword evidence="1" id="KW-0732">Signal</keyword>
<name>A0A0G4H8Y3_9ALVE</name>
<feature type="chain" id="PRO_5005191262" description="Transmembrane protein" evidence="1">
    <location>
        <begin position="21"/>
        <end position="303"/>
    </location>
</feature>